<sequence length="369" mass="42023">MQLKPYTKETLFNTRLKIYWDNNNSPAIELPLGYFFAAGAKDYSATVDKVLAKSLTTLLFGFNPETGILYAYWPMPFWKSARIVLENQSATDIDNLTCKVWVKPSAVLAYDKSKTGYFRVKRTTDADPDTLGFRSVAFEESGRGHVAGVVFYSDRYDMDGDEFTYIDDSRTPQIHGSGTEDDHNQGWAGRAYQKPLWGGLVNGYDGAYRIYLNDCYIFNKKILISYEYSLMKPQFVNGGSTDVITFYYKSEGESNLLLTDELDVGNHFSEKQHAYVVEGLTWKGILKDEYDGYERNLQYGACTDDGKAFNKRTTFNVLIAPQNEGVKLRRRLNRNGNGVQTTNVYVDGQLGSKTMACSYSFLEYRKRHC</sequence>
<dbReference type="KEGG" id="fls:GLV81_00870"/>
<dbReference type="EMBL" id="CP046566">
    <property type="protein sequence ID" value="QGW26843.1"/>
    <property type="molecule type" value="Genomic_DNA"/>
</dbReference>
<gene>
    <name evidence="1" type="ORF">GLV81_00870</name>
</gene>
<dbReference type="AlphaFoldDB" id="A0A6I6G5Z8"/>
<name>A0A6I6G5Z8_9BACT</name>
<accession>A0A6I6G5Z8</accession>
<protein>
    <submittedName>
        <fullName evidence="1">DUF2961 domain-containing protein</fullName>
    </submittedName>
</protein>
<dbReference type="Proteomes" id="UP000426027">
    <property type="component" value="Chromosome"/>
</dbReference>
<organism evidence="1 2">
    <name type="scientific">Phnomibacter ginsenosidimutans</name>
    <dbReference type="NCBI Taxonomy" id="2676868"/>
    <lineage>
        <taxon>Bacteria</taxon>
        <taxon>Pseudomonadati</taxon>
        <taxon>Bacteroidota</taxon>
        <taxon>Chitinophagia</taxon>
        <taxon>Chitinophagales</taxon>
        <taxon>Chitinophagaceae</taxon>
        <taxon>Phnomibacter</taxon>
    </lineage>
</organism>
<evidence type="ECO:0000313" key="1">
    <source>
        <dbReference type="EMBL" id="QGW26843.1"/>
    </source>
</evidence>
<proteinExistence type="predicted"/>
<dbReference type="Gene3D" id="2.60.120.1390">
    <property type="match status" value="2"/>
</dbReference>
<dbReference type="Pfam" id="PF11175">
    <property type="entry name" value="DUF2961"/>
    <property type="match status" value="1"/>
</dbReference>
<evidence type="ECO:0000313" key="2">
    <source>
        <dbReference type="Proteomes" id="UP000426027"/>
    </source>
</evidence>
<keyword evidence="2" id="KW-1185">Reference proteome</keyword>
<dbReference type="InterPro" id="IPR021345">
    <property type="entry name" value="DUF2961"/>
</dbReference>
<reference evidence="1 2" key="1">
    <citation type="submission" date="2019-11" db="EMBL/GenBank/DDBJ databases">
        <authorList>
            <person name="Im W.T."/>
        </authorList>
    </citation>
    <scope>NUCLEOTIDE SEQUENCE [LARGE SCALE GENOMIC DNA]</scope>
    <source>
        <strain evidence="1 2">SB-02</strain>
    </source>
</reference>